<dbReference type="EMBL" id="CP016774">
    <property type="protein sequence ID" value="ASY16698.1"/>
    <property type="molecule type" value="Genomic_DNA"/>
</dbReference>
<organism evidence="1 2">
    <name type="scientific">Candidatus Planktophila versatilis</name>
    <dbReference type="NCBI Taxonomy" id="1884905"/>
    <lineage>
        <taxon>Bacteria</taxon>
        <taxon>Bacillati</taxon>
        <taxon>Actinomycetota</taxon>
        <taxon>Actinomycetes</taxon>
        <taxon>Candidatus Nanopelagicales</taxon>
        <taxon>Candidatus Nanopelagicaceae</taxon>
        <taxon>Candidatus Planktophila</taxon>
    </lineage>
</organism>
<name>A0ABN5BDN3_9ACTN</name>
<reference evidence="1 2" key="1">
    <citation type="submission" date="2016-07" db="EMBL/GenBank/DDBJ databases">
        <title>High microdiversification within the ubiquitous acI lineage of Actinobacteria.</title>
        <authorList>
            <person name="Neuenschwander S.M."/>
            <person name="Salcher M."/>
            <person name="Ghai R."/>
            <person name="Pernthaler J."/>
        </authorList>
    </citation>
    <scope>NUCLEOTIDE SEQUENCE [LARGE SCALE GENOMIC DNA]</scope>
    <source>
        <strain evidence="1">MMS-IA-79</strain>
    </source>
</reference>
<accession>A0ABN5BDN3</accession>
<protein>
    <recommendedName>
        <fullName evidence="3">Glycosyltransferase</fullName>
    </recommendedName>
</protein>
<evidence type="ECO:0008006" key="3">
    <source>
        <dbReference type="Google" id="ProtNLM"/>
    </source>
</evidence>
<evidence type="ECO:0000313" key="1">
    <source>
        <dbReference type="EMBL" id="ASY16698.1"/>
    </source>
</evidence>
<dbReference type="SUPFAM" id="SSF53756">
    <property type="entry name" value="UDP-Glycosyltransferase/glycogen phosphorylase"/>
    <property type="match status" value="1"/>
</dbReference>
<evidence type="ECO:0000313" key="2">
    <source>
        <dbReference type="Proteomes" id="UP000217177"/>
    </source>
</evidence>
<dbReference type="Proteomes" id="UP000217177">
    <property type="component" value="Chromosome"/>
</dbReference>
<dbReference type="RefSeq" id="WP_095674248.1">
    <property type="nucleotide sequence ID" value="NZ_CP016774.1"/>
</dbReference>
<proteinExistence type="predicted"/>
<sequence length="318" mass="36973">MKPKYERHTYQDLSLNLHTERDSLHYRVKLAAVRLFIDKNPFAFQQNGTSVVKSRLRHNLNLMKIKAQNQTDWILNVNGEQLWRTMKLNGSRLLIGPNVEFHAPWVRQKIEDVSDATILIPSIWVEPIIRSRIPWFKGEIRVLDSDIDLNYWRPSDSKRTHLLVYLKSNENEADYLTLVGYCKELQVEISTVRYGQYSKKEFRKKLDNSFAAVWLGGTESQGLSLLEAWAMGVPTLVRSAPKYFDDVTKQWFNSSSAPLLSAKCGIEFSMESFSMSQLKLFIDESKHLMPREFVVANYSEEKSRLKIQQLLQASNPRI</sequence>
<gene>
    <name evidence="1" type="ORF">A1sIA79_00180</name>
</gene>
<keyword evidence="2" id="KW-1185">Reference proteome</keyword>